<dbReference type="Pfam" id="PF19864">
    <property type="entry name" value="Radical_SAM_N2"/>
    <property type="match status" value="1"/>
</dbReference>
<dbReference type="InterPro" id="IPR007197">
    <property type="entry name" value="rSAM"/>
</dbReference>
<dbReference type="InterPro" id="IPR006638">
    <property type="entry name" value="Elp3/MiaA/NifB-like_rSAM"/>
</dbReference>
<dbReference type="NCBIfam" id="TIGR03960">
    <property type="entry name" value="rSAM_fuse_unch"/>
    <property type="match status" value="1"/>
</dbReference>
<feature type="domain" description="Radical SAM core" evidence="1">
    <location>
        <begin position="253"/>
        <end position="490"/>
    </location>
</feature>
<gene>
    <name evidence="2" type="ORF">SAMEA3545359_00407</name>
</gene>
<dbReference type="InterPro" id="IPR045784">
    <property type="entry name" value="Radical_SAM_N2"/>
</dbReference>
<dbReference type="InterPro" id="IPR023404">
    <property type="entry name" value="rSAM_horseshoe"/>
</dbReference>
<dbReference type="CDD" id="cd01335">
    <property type="entry name" value="Radical_SAM"/>
    <property type="match status" value="1"/>
</dbReference>
<dbReference type="Pfam" id="PF04055">
    <property type="entry name" value="Radical_SAM"/>
    <property type="match status" value="1"/>
</dbReference>
<sequence length="617" mass="70033">MLRDEIERVLLRVQKPAQYIGGEMGSIQKDKSEIDLRFAFCFPDTYEVGMSHLGMKILYGLLNTRENFWCERCFAPWTDMEAEMRQNHIPLYALESLDPLTDFDILGFTLQYELSFTNILNMLDLAGIPVLSKDRHDLKNLVVAGGPCACNPEPLAPFIDLFLLGEGEELNMEVCDLYLACKQAGESKQQFLQKACRIQGVYVPSFYQVHYHQDGTVKEVEPLNGAPEVVSKRIVKDLDRAYFPDTFVVPFTDIVHDRAMTEVLRGCIRGCRFCQAGFIYRPFREKSPEVIDRQAKCLCDSTGYDEVSLTSLSTSDLSTIEPLLEKLLSWSERDHVSLSLPSLRVDNFSEELVEKISSVRKSSLTFAPEAGTQRLRDVINKNVSQQEIDHTCRVAFEGGYTNIKLYFMIGLPTETEEDVCGIVDTAQGVVNLYYQNPDRPKGRSVSVSVSAACFVPKPFTPFQFEPQATMDELREKQQLMRQHLRTKKVRISSHDAKTSFIEGVFARGDRRLGQALLLAWQRGCKMDGWSEYFDFDKWVQAIADCGLDPAFYANRRRPYDEVLPWDHLYFGVDKAFLIRENKKAHADTATPHCRLQCSGCGANKLLGGPCFGTAENC</sequence>
<dbReference type="SMART" id="SM00729">
    <property type="entry name" value="Elp3"/>
    <property type="match status" value="1"/>
</dbReference>
<dbReference type="InterPro" id="IPR058240">
    <property type="entry name" value="rSAM_sf"/>
</dbReference>
<dbReference type="AlphaFoldDB" id="A0A1C6GIW4"/>
<dbReference type="PANTHER" id="PTHR42731:SF1">
    <property type="entry name" value="RADICAL SAM DOMAIN PROTEIN"/>
    <property type="match status" value="1"/>
</dbReference>
<protein>
    <submittedName>
        <fullName evidence="2">Radical SAM family uncharacterized protein</fullName>
    </submittedName>
</protein>
<dbReference type="EMBL" id="FMHG01000001">
    <property type="protein sequence ID" value="SCJ45160.1"/>
    <property type="molecule type" value="Genomic_DNA"/>
</dbReference>
<dbReference type="PANTHER" id="PTHR42731">
    <property type="entry name" value="SLL1084 PROTEIN"/>
    <property type="match status" value="1"/>
</dbReference>
<evidence type="ECO:0000259" key="1">
    <source>
        <dbReference type="PROSITE" id="PS51918"/>
    </source>
</evidence>
<organism evidence="2">
    <name type="scientific">uncultured Anaerotruncus sp</name>
    <dbReference type="NCBI Taxonomy" id="905011"/>
    <lineage>
        <taxon>Bacteria</taxon>
        <taxon>Bacillati</taxon>
        <taxon>Bacillota</taxon>
        <taxon>Clostridia</taxon>
        <taxon>Eubacteriales</taxon>
        <taxon>Oscillospiraceae</taxon>
        <taxon>Anaerotruncus</taxon>
        <taxon>environmental samples</taxon>
    </lineage>
</organism>
<dbReference type="GO" id="GO:0051536">
    <property type="term" value="F:iron-sulfur cluster binding"/>
    <property type="evidence" value="ECO:0007669"/>
    <property type="project" value="InterPro"/>
</dbReference>
<dbReference type="InterPro" id="IPR023862">
    <property type="entry name" value="CHP03960_rSAM"/>
</dbReference>
<dbReference type="SFLD" id="SFLDG01082">
    <property type="entry name" value="B12-binding_domain_containing"/>
    <property type="match status" value="1"/>
</dbReference>
<evidence type="ECO:0000313" key="2">
    <source>
        <dbReference type="EMBL" id="SCJ45160.1"/>
    </source>
</evidence>
<dbReference type="Gene3D" id="3.80.30.20">
    <property type="entry name" value="tm_1862 like domain"/>
    <property type="match status" value="1"/>
</dbReference>
<proteinExistence type="predicted"/>
<dbReference type="SFLD" id="SFLDS00029">
    <property type="entry name" value="Radical_SAM"/>
    <property type="match status" value="1"/>
</dbReference>
<dbReference type="PROSITE" id="PS51918">
    <property type="entry name" value="RADICAL_SAM"/>
    <property type="match status" value="1"/>
</dbReference>
<reference evidence="2" key="1">
    <citation type="submission" date="2015-09" db="EMBL/GenBank/DDBJ databases">
        <authorList>
            <consortium name="Pathogen Informatics"/>
        </authorList>
    </citation>
    <scope>NUCLEOTIDE SEQUENCE</scope>
    <source>
        <strain evidence="2">2789STDY5834896</strain>
    </source>
</reference>
<accession>A0A1C6GIW4</accession>
<dbReference type="SUPFAM" id="SSF102114">
    <property type="entry name" value="Radical SAM enzymes"/>
    <property type="match status" value="1"/>
</dbReference>
<name>A0A1C6GIW4_9FIRM</name>
<dbReference type="GO" id="GO:0003824">
    <property type="term" value="F:catalytic activity"/>
    <property type="evidence" value="ECO:0007669"/>
    <property type="project" value="InterPro"/>
</dbReference>